<dbReference type="HOGENOM" id="CLU_079071_0_0_11"/>
<dbReference type="Proteomes" id="UP000007076">
    <property type="component" value="Chromosome"/>
</dbReference>
<dbReference type="eggNOG" id="COG0725">
    <property type="taxonomic scope" value="Bacteria"/>
</dbReference>
<dbReference type="InterPro" id="IPR050682">
    <property type="entry name" value="ModA/WtpA"/>
</dbReference>
<dbReference type="SUPFAM" id="SSF53850">
    <property type="entry name" value="Periplasmic binding protein-like II"/>
    <property type="match status" value="1"/>
</dbReference>
<evidence type="ECO:0008006" key="3">
    <source>
        <dbReference type="Google" id="ProtNLM"/>
    </source>
</evidence>
<dbReference type="PANTHER" id="PTHR30632:SF11">
    <property type="entry name" value="BLR4797 PROTEIN"/>
    <property type="match status" value="1"/>
</dbReference>
<reference evidence="1 2" key="1">
    <citation type="journal article" date="2010" name="DNA Res.">
        <title>Genome sequence of Kitasatospora setae NBRC 14216T: an evolutionary snapshot of the family Streptomycetaceae.</title>
        <authorList>
            <person name="Ichikawa N."/>
            <person name="Oguchi A."/>
            <person name="Ikeda H."/>
            <person name="Ishikawa J."/>
            <person name="Kitani S."/>
            <person name="Watanabe Y."/>
            <person name="Nakamura S."/>
            <person name="Katano Y."/>
            <person name="Kishi E."/>
            <person name="Sasagawa M."/>
            <person name="Ankai A."/>
            <person name="Fukui S."/>
            <person name="Hashimoto Y."/>
            <person name="Kamata S."/>
            <person name="Otoguro M."/>
            <person name="Tanikawa S."/>
            <person name="Nihira T."/>
            <person name="Horinouchi S."/>
            <person name="Ohnishi Y."/>
            <person name="Hayakawa M."/>
            <person name="Kuzuyama T."/>
            <person name="Arisawa A."/>
            <person name="Nomoto F."/>
            <person name="Miura H."/>
            <person name="Takahashi Y."/>
            <person name="Fujita N."/>
        </authorList>
    </citation>
    <scope>NUCLEOTIDE SEQUENCE [LARGE SCALE GENOMIC DNA]</scope>
    <source>
        <strain evidence="2">ATCC 33774 / DSM 43861 / JCM 3304 / KCC A-0304 / NBRC 14216 / KM-6054</strain>
    </source>
</reference>
<dbReference type="Gene3D" id="3.40.190.10">
    <property type="entry name" value="Periplasmic binding protein-like II"/>
    <property type="match status" value="2"/>
</dbReference>
<dbReference type="PANTHER" id="PTHR30632">
    <property type="entry name" value="MOLYBDATE-BINDING PERIPLASMIC PROTEIN"/>
    <property type="match status" value="1"/>
</dbReference>
<dbReference type="RefSeq" id="WP_014140565.1">
    <property type="nucleotide sequence ID" value="NC_016109.1"/>
</dbReference>
<accession>E4NJX6</accession>
<dbReference type="GO" id="GO:0030973">
    <property type="term" value="F:molybdate ion binding"/>
    <property type="evidence" value="ECO:0007669"/>
    <property type="project" value="TreeGrafter"/>
</dbReference>
<protein>
    <recommendedName>
        <fullName evidence="3">ABC transporter substrate-binding protein</fullName>
    </recommendedName>
</protein>
<gene>
    <name evidence="1" type="ordered locus">KSE_75200</name>
</gene>
<dbReference type="STRING" id="452652.KSE_75200"/>
<keyword evidence="2" id="KW-1185">Reference proteome</keyword>
<name>E4NJX6_KITSK</name>
<dbReference type="Pfam" id="PF13531">
    <property type="entry name" value="SBP_bac_11"/>
    <property type="match status" value="1"/>
</dbReference>
<organism evidence="1 2">
    <name type="scientific">Kitasatospora setae (strain ATCC 33774 / DSM 43861 / JCM 3304 / KCC A-0304 / NBRC 14216 / KM-6054)</name>
    <name type="common">Streptomyces setae</name>
    <dbReference type="NCBI Taxonomy" id="452652"/>
    <lineage>
        <taxon>Bacteria</taxon>
        <taxon>Bacillati</taxon>
        <taxon>Actinomycetota</taxon>
        <taxon>Actinomycetes</taxon>
        <taxon>Kitasatosporales</taxon>
        <taxon>Streptomycetaceae</taxon>
        <taxon>Kitasatospora</taxon>
    </lineage>
</organism>
<dbReference type="GO" id="GO:0015689">
    <property type="term" value="P:molybdate ion transport"/>
    <property type="evidence" value="ECO:0007669"/>
    <property type="project" value="TreeGrafter"/>
</dbReference>
<dbReference type="AlphaFoldDB" id="E4NJX6"/>
<proteinExistence type="predicted"/>
<evidence type="ECO:0000313" key="1">
    <source>
        <dbReference type="EMBL" id="BAJ33274.1"/>
    </source>
</evidence>
<evidence type="ECO:0000313" key="2">
    <source>
        <dbReference type="Proteomes" id="UP000007076"/>
    </source>
</evidence>
<dbReference type="KEGG" id="ksk:KSE_75200"/>
<sequence length="235" mass="23750">MDLPDLHLPDLHLLSSMAVRPALAALAPLLPGVRLEAGGGVEVARRIRAGAPADLAVLAADALAALHAEGLAERPRPLWDSATVAAVAHDAPPAALDTVDDLTALLTGARAVAHSTGPSGTALRALVERLGLAGRVRLVCADPGVPAGSLLADGRADLAFQQHSELAGLPGVRILGPLPGDTAITSTFAAAVLTATATPDRARALLDLLAGEPATAAVRARGMHPHRPGRSTDAR</sequence>
<dbReference type="EMBL" id="AP010968">
    <property type="protein sequence ID" value="BAJ33274.1"/>
    <property type="molecule type" value="Genomic_DNA"/>
</dbReference>